<dbReference type="RefSeq" id="WP_167298885.1">
    <property type="nucleotide sequence ID" value="NZ_JAASQV010000001.1"/>
</dbReference>
<name>A0A7X5UYC3_9SPHN</name>
<accession>A0A7X5UYC3</accession>
<keyword evidence="3" id="KW-1185">Reference proteome</keyword>
<evidence type="ECO:0000313" key="3">
    <source>
        <dbReference type="Proteomes" id="UP000564677"/>
    </source>
</evidence>
<sequence>MRMALIGFALAIAAPGTAQAQDKPADDPSIVVRGQKGVPPREARKFVRQVVTSTEGQLARFVDPVCPFVLGLPRQYAMVVEDRIRDDARQAGIRTGAEGKCQPNLVIMVADNADAVVRKLRQKFSGLFLGVSAKEMSRAMREGPVHVWSAVQVRNENGQAPRQTESDGPPTLRVYGASLVDLQTQQAVLQSIMVLDADALLGKTLTQISDYVAMRTLAGARPPREGVEANTILTLFDPQGAPPPAMTGIDRGFLAGLYKVRPNGTSVTQMSTISRQIVKDSKPRTERE</sequence>
<comment type="caution">
    <text evidence="2">The sequence shown here is derived from an EMBL/GenBank/DDBJ whole genome shotgun (WGS) entry which is preliminary data.</text>
</comment>
<evidence type="ECO:0000256" key="1">
    <source>
        <dbReference type="SAM" id="SignalP"/>
    </source>
</evidence>
<protein>
    <submittedName>
        <fullName evidence="2">Uncharacterized protein</fullName>
    </submittedName>
</protein>
<dbReference type="EMBL" id="JAASQV010000001">
    <property type="protein sequence ID" value="NIJ64554.1"/>
    <property type="molecule type" value="Genomic_DNA"/>
</dbReference>
<gene>
    <name evidence="2" type="ORF">FHR20_001485</name>
</gene>
<reference evidence="2 3" key="1">
    <citation type="submission" date="2020-03" db="EMBL/GenBank/DDBJ databases">
        <title>Genomic Encyclopedia of Type Strains, Phase IV (KMG-IV): sequencing the most valuable type-strain genomes for metagenomic binning, comparative biology and taxonomic classification.</title>
        <authorList>
            <person name="Goeker M."/>
        </authorList>
    </citation>
    <scope>NUCLEOTIDE SEQUENCE [LARGE SCALE GENOMIC DNA]</scope>
    <source>
        <strain evidence="2 3">DSM 4733</strain>
    </source>
</reference>
<evidence type="ECO:0000313" key="2">
    <source>
        <dbReference type="EMBL" id="NIJ64554.1"/>
    </source>
</evidence>
<proteinExistence type="predicted"/>
<feature type="signal peptide" evidence="1">
    <location>
        <begin position="1"/>
        <end position="20"/>
    </location>
</feature>
<keyword evidence="1" id="KW-0732">Signal</keyword>
<dbReference type="Proteomes" id="UP000564677">
    <property type="component" value="Unassembled WGS sequence"/>
</dbReference>
<feature type="chain" id="PRO_5031138832" evidence="1">
    <location>
        <begin position="21"/>
        <end position="288"/>
    </location>
</feature>
<dbReference type="AlphaFoldDB" id="A0A7X5UYC3"/>
<organism evidence="2 3">
    <name type="scientific">Sphingomonas leidyi</name>
    <dbReference type="NCBI Taxonomy" id="68569"/>
    <lineage>
        <taxon>Bacteria</taxon>
        <taxon>Pseudomonadati</taxon>
        <taxon>Pseudomonadota</taxon>
        <taxon>Alphaproteobacteria</taxon>
        <taxon>Sphingomonadales</taxon>
        <taxon>Sphingomonadaceae</taxon>
        <taxon>Sphingomonas</taxon>
    </lineage>
</organism>